<name>A0A2A4GEK2_9FLAO</name>
<feature type="domain" description="FAD/NAD(P)-binding" evidence="7">
    <location>
        <begin position="6"/>
        <end position="320"/>
    </location>
</feature>
<evidence type="ECO:0000313" key="9">
    <source>
        <dbReference type="Proteomes" id="UP000219559"/>
    </source>
</evidence>
<evidence type="ECO:0000256" key="4">
    <source>
        <dbReference type="ARBA" id="ARBA00022827"/>
    </source>
</evidence>
<evidence type="ECO:0000256" key="5">
    <source>
        <dbReference type="ARBA" id="ARBA00022946"/>
    </source>
</evidence>
<evidence type="ECO:0000259" key="7">
    <source>
        <dbReference type="Pfam" id="PF07992"/>
    </source>
</evidence>
<dbReference type="EMBL" id="NBWU01000001">
    <property type="protein sequence ID" value="PCE66225.1"/>
    <property type="molecule type" value="Genomic_DNA"/>
</dbReference>
<keyword evidence="2" id="KW-0285">Flavoprotein</keyword>
<keyword evidence="3" id="KW-0874">Quinone</keyword>
<dbReference type="FunFam" id="3.50.50.60:FF:000034">
    <property type="entry name" value="sulfide:quinone oxidoreductase, mitochondrial"/>
    <property type="match status" value="1"/>
</dbReference>
<dbReference type="PANTHER" id="PTHR10632:SF2">
    <property type="entry name" value="SULFIDE:QUINONE OXIDOREDUCTASE, MITOCHONDRIAL"/>
    <property type="match status" value="1"/>
</dbReference>
<dbReference type="GO" id="GO:0070221">
    <property type="term" value="P:sulfide oxidation, using sulfide:quinone oxidoreductase"/>
    <property type="evidence" value="ECO:0007669"/>
    <property type="project" value="TreeGrafter"/>
</dbReference>
<keyword evidence="4" id="KW-0274">FAD</keyword>
<accession>A0A2A4GEK2</accession>
<dbReference type="InterPro" id="IPR036188">
    <property type="entry name" value="FAD/NAD-bd_sf"/>
</dbReference>
<dbReference type="SUPFAM" id="SSF51905">
    <property type="entry name" value="FAD/NAD(P)-binding domain"/>
    <property type="match status" value="2"/>
</dbReference>
<dbReference type="Pfam" id="PF07992">
    <property type="entry name" value="Pyr_redox_2"/>
    <property type="match status" value="1"/>
</dbReference>
<dbReference type="InterPro" id="IPR023753">
    <property type="entry name" value="FAD/NAD-binding_dom"/>
</dbReference>
<evidence type="ECO:0000256" key="6">
    <source>
        <dbReference type="ARBA" id="ARBA00023002"/>
    </source>
</evidence>
<proteinExistence type="predicted"/>
<protein>
    <submittedName>
        <fullName evidence="8">Pyridine nucleotide-disulfide oxidoreductase</fullName>
    </submittedName>
</protein>
<keyword evidence="9" id="KW-1185">Reference proteome</keyword>
<dbReference type="GO" id="GO:0071949">
    <property type="term" value="F:FAD binding"/>
    <property type="evidence" value="ECO:0007669"/>
    <property type="project" value="TreeGrafter"/>
</dbReference>
<dbReference type="GO" id="GO:0070224">
    <property type="term" value="F:sulfide:quinone oxidoreductase activity"/>
    <property type="evidence" value="ECO:0007669"/>
    <property type="project" value="TreeGrafter"/>
</dbReference>
<dbReference type="RefSeq" id="WP_097441747.1">
    <property type="nucleotide sequence ID" value="NZ_NBWU01000001.1"/>
</dbReference>
<dbReference type="AlphaFoldDB" id="A0A2A4GEK2"/>
<evidence type="ECO:0000256" key="2">
    <source>
        <dbReference type="ARBA" id="ARBA00022630"/>
    </source>
</evidence>
<dbReference type="OrthoDB" id="9805710at2"/>
<comment type="caution">
    <text evidence="8">The sequence shown here is derived from an EMBL/GenBank/DDBJ whole genome shotgun (WGS) entry which is preliminary data.</text>
</comment>
<evidence type="ECO:0000256" key="1">
    <source>
        <dbReference type="ARBA" id="ARBA00001974"/>
    </source>
</evidence>
<dbReference type="GO" id="GO:0048038">
    <property type="term" value="F:quinone binding"/>
    <property type="evidence" value="ECO:0007669"/>
    <property type="project" value="UniProtKB-KW"/>
</dbReference>
<dbReference type="PANTHER" id="PTHR10632">
    <property type="entry name" value="SULFIDE:QUINONE OXIDOREDUCTASE"/>
    <property type="match status" value="1"/>
</dbReference>
<organism evidence="8 9">
    <name type="scientific">Sediminicola luteus</name>
    <dbReference type="NCBI Taxonomy" id="319238"/>
    <lineage>
        <taxon>Bacteria</taxon>
        <taxon>Pseudomonadati</taxon>
        <taxon>Bacteroidota</taxon>
        <taxon>Flavobacteriia</taxon>
        <taxon>Flavobacteriales</taxon>
        <taxon>Flavobacteriaceae</taxon>
        <taxon>Sediminicola</taxon>
    </lineage>
</organism>
<dbReference type="Gene3D" id="3.50.50.60">
    <property type="entry name" value="FAD/NAD(P)-binding domain"/>
    <property type="match status" value="2"/>
</dbReference>
<keyword evidence="5" id="KW-0809">Transit peptide</keyword>
<comment type="cofactor">
    <cofactor evidence="1">
        <name>FAD</name>
        <dbReference type="ChEBI" id="CHEBI:57692"/>
    </cofactor>
</comment>
<evidence type="ECO:0000256" key="3">
    <source>
        <dbReference type="ARBA" id="ARBA00022719"/>
    </source>
</evidence>
<sequence>MEGHHQIVVIGGGTAGIMIAAQLLKKDPKLDIAVLEPSETHYYQPAWTLVGAGDYQFGKTARPTASVMPKGVTWIKDYAEGFDPVNNAISTRNGGKLQYDYLVVAPGLVMAPHLIEGLTEALERKENVCSNYTDPEHTWKVLQNFKGGNAIFTQPATPIKCGGAPQKIAYLASHYFKKHGLADKTNVVFATPGTVIFGVKPIKETLTKVLHRYNIDFRTHYTPIKIDSDNKVVYFKNANPGDNTCVINEDDSTGEHIQGESIIDMPYDMLHLAPPQTAPQFVQDSDLVNANGWLDVDHHSLQHKKYPNIFGLGDVAGLPTAKTGAAIRKQAPIVVDNLLKLLAKKQADNTGYNGYSSCPLVTGYGKMVLAEFDYNNNFIPDPKLKRMLVFNSAKEHWRLYMFKKHMLPYLYWNKMMQGKEV</sequence>
<keyword evidence="6" id="KW-0560">Oxidoreductase</keyword>
<reference evidence="8 9" key="1">
    <citation type="submission" date="2017-04" db="EMBL/GenBank/DDBJ databases">
        <title>A new member of the family Flavobacteriaceae isolated from ascidians.</title>
        <authorList>
            <person name="Chen L."/>
        </authorList>
    </citation>
    <scope>NUCLEOTIDE SEQUENCE [LARGE SCALE GENOMIC DNA]</scope>
    <source>
        <strain evidence="8 9">HQA918</strain>
    </source>
</reference>
<evidence type="ECO:0000313" key="8">
    <source>
        <dbReference type="EMBL" id="PCE66225.1"/>
    </source>
</evidence>
<gene>
    <name evidence="8" type="ORF">B7P33_02695</name>
</gene>
<dbReference type="InterPro" id="IPR015904">
    <property type="entry name" value="Sulphide_quinone_reductase"/>
</dbReference>
<dbReference type="Proteomes" id="UP000219559">
    <property type="component" value="Unassembled WGS sequence"/>
</dbReference>